<dbReference type="AlphaFoldDB" id="G4QIY1"/>
<dbReference type="Proteomes" id="UP000009282">
    <property type="component" value="Chromosome"/>
</dbReference>
<protein>
    <submittedName>
        <fullName evidence="1">Uncharacterized protein</fullName>
    </submittedName>
</protein>
<name>G4QIY1_GLANF</name>
<dbReference type="EMBL" id="CP003060">
    <property type="protein sequence ID" value="AEP28321.1"/>
    <property type="molecule type" value="Genomic_DNA"/>
</dbReference>
<dbReference type="KEGG" id="gni:GNIT_0167"/>
<gene>
    <name evidence="1" type="ordered locus">GNIT_0167</name>
</gene>
<dbReference type="STRING" id="1085623.GNIT_0167"/>
<keyword evidence="2" id="KW-1185">Reference proteome</keyword>
<accession>G4QIY1</accession>
<sequence>MPFKFAGLASFCANEKWENIVNDDRVKHSVAKWGILITFSLCT</sequence>
<proteinExistence type="predicted"/>
<dbReference type="HOGENOM" id="CLU_3234164_0_0_6"/>
<evidence type="ECO:0000313" key="1">
    <source>
        <dbReference type="EMBL" id="AEP28321.1"/>
    </source>
</evidence>
<reference evidence="1 2" key="1">
    <citation type="journal article" date="2011" name="J. Bacteriol.">
        <title>Complete genome sequence of seawater bacterium Glaciecola nitratireducens FR1064T.</title>
        <authorList>
            <person name="Bian F."/>
            <person name="Qin Q.L."/>
            <person name="Xie B.B."/>
            <person name="Shu Y.L."/>
            <person name="Zhang X.Y."/>
            <person name="Yu Y."/>
            <person name="Chen B."/>
            <person name="Chen X.L."/>
            <person name="Zhou B.C."/>
            <person name="Zhang Y.Z."/>
        </authorList>
    </citation>
    <scope>NUCLEOTIDE SEQUENCE [LARGE SCALE GENOMIC DNA]</scope>
    <source>
        <strain evidence="2">JCM 12485 / KCTC 12276 / FR1064</strain>
    </source>
</reference>
<organism evidence="1 2">
    <name type="scientific">Glaciecola nitratireducens (strain JCM 12485 / KCTC 12276 / FR1064)</name>
    <dbReference type="NCBI Taxonomy" id="1085623"/>
    <lineage>
        <taxon>Bacteria</taxon>
        <taxon>Pseudomonadati</taxon>
        <taxon>Pseudomonadota</taxon>
        <taxon>Gammaproteobacteria</taxon>
        <taxon>Alteromonadales</taxon>
        <taxon>Alteromonadaceae</taxon>
        <taxon>Brumicola</taxon>
    </lineage>
</organism>
<evidence type="ECO:0000313" key="2">
    <source>
        <dbReference type="Proteomes" id="UP000009282"/>
    </source>
</evidence>